<dbReference type="AlphaFoldDB" id="A0A4P9K7K8"/>
<dbReference type="Pfam" id="PF00563">
    <property type="entry name" value="EAL"/>
    <property type="match status" value="1"/>
</dbReference>
<dbReference type="OrthoDB" id="9812358at2"/>
<evidence type="ECO:0000313" key="5">
    <source>
        <dbReference type="Proteomes" id="UP000304864"/>
    </source>
</evidence>
<dbReference type="RefSeq" id="WP_138564902.1">
    <property type="nucleotide sequence ID" value="NZ_CP040602.1"/>
</dbReference>
<name>A0A4P9K7K8_9GAMM</name>
<keyword evidence="1" id="KW-0597">Phosphoprotein</keyword>
<dbReference type="InterPro" id="IPR011006">
    <property type="entry name" value="CheY-like_superfamily"/>
</dbReference>
<dbReference type="KEGG" id="thig:FE785_06085"/>
<dbReference type="InterPro" id="IPR001789">
    <property type="entry name" value="Sig_transdc_resp-reg_receiver"/>
</dbReference>
<evidence type="ECO:0000259" key="3">
    <source>
        <dbReference type="PROSITE" id="PS50883"/>
    </source>
</evidence>
<dbReference type="SUPFAM" id="SSF141868">
    <property type="entry name" value="EAL domain-like"/>
    <property type="match status" value="1"/>
</dbReference>
<proteinExistence type="predicted"/>
<dbReference type="InterPro" id="IPR050706">
    <property type="entry name" value="Cyclic-di-GMP_PDE-like"/>
</dbReference>
<dbReference type="GO" id="GO:0071111">
    <property type="term" value="F:cyclic-guanylate-specific phosphodiesterase activity"/>
    <property type="evidence" value="ECO:0007669"/>
    <property type="project" value="InterPro"/>
</dbReference>
<dbReference type="InterPro" id="IPR035919">
    <property type="entry name" value="EAL_sf"/>
</dbReference>
<keyword evidence="5" id="KW-1185">Reference proteome</keyword>
<dbReference type="Gene3D" id="3.40.50.2300">
    <property type="match status" value="1"/>
</dbReference>
<dbReference type="CDD" id="cd01948">
    <property type="entry name" value="EAL"/>
    <property type="match status" value="1"/>
</dbReference>
<accession>A0A4P9K7K8</accession>
<evidence type="ECO:0000256" key="1">
    <source>
        <dbReference type="PROSITE-ProRule" id="PRU00169"/>
    </source>
</evidence>
<sequence length="416" mass="46280">MSNEVSCILIIEDSKSQRDFLEMICLESGVSKILCAEHGEHALELIEQHNNIDIVLCDLEMPVMNGIDFINAIPEHKRSFGLVVMSSRELNLIKGVELMAQSAGISTLGAFAKPFVKENLDTVIADFKPGAIKIQPGARNSKQDCLSESDLQKAIAKDEFCLHFQPKIRFDDYKLVGFEALLRWNHPVWGMVSPADFVPALVRFDLIDEVTLWIVEAVAKSLAKWNQVGLQTNVAINLSSRSFHDASFAKKICEGIDKYGILSNQVSFEVTETEVIKDMTMALSILNNLKLSGFDLALDDFGTGESSLNRLTQIPFSELKLDRSLINGIAKQPSLQAAVESMISMCRKMSIKVVAEGVEEFRDWSWLCAYGCDICQGFLVGRPMPEEAVLEWHQSHMTNIANASTMLKKVEQSTVA</sequence>
<protein>
    <submittedName>
        <fullName evidence="4">EAL domain-containing response regulator</fullName>
    </submittedName>
</protein>
<dbReference type="EMBL" id="CP040602">
    <property type="protein sequence ID" value="QCU90227.1"/>
    <property type="molecule type" value="Genomic_DNA"/>
</dbReference>
<gene>
    <name evidence="4" type="ORF">FE785_06085</name>
</gene>
<dbReference type="Pfam" id="PF00072">
    <property type="entry name" value="Response_reg"/>
    <property type="match status" value="1"/>
</dbReference>
<dbReference type="PANTHER" id="PTHR33121">
    <property type="entry name" value="CYCLIC DI-GMP PHOSPHODIESTERASE PDEF"/>
    <property type="match status" value="1"/>
</dbReference>
<dbReference type="PANTHER" id="PTHR33121:SF79">
    <property type="entry name" value="CYCLIC DI-GMP PHOSPHODIESTERASE PDED-RELATED"/>
    <property type="match status" value="1"/>
</dbReference>
<dbReference type="PROSITE" id="PS50883">
    <property type="entry name" value="EAL"/>
    <property type="match status" value="1"/>
</dbReference>
<dbReference type="GO" id="GO:0000160">
    <property type="term" value="P:phosphorelay signal transduction system"/>
    <property type="evidence" value="ECO:0007669"/>
    <property type="project" value="InterPro"/>
</dbReference>
<feature type="modified residue" description="4-aspartylphosphate" evidence="1">
    <location>
        <position position="58"/>
    </location>
</feature>
<reference evidence="4 5" key="1">
    <citation type="submission" date="2019-05" db="EMBL/GenBank/DDBJ databases">
        <title>Thiomicrorhabdus sediminis sp. nov, a novel sulfur-oxidizing bacterium isolated from coastal sediment.</title>
        <authorList>
            <person name="Liu X."/>
        </authorList>
    </citation>
    <scope>NUCLEOTIDE SEQUENCE [LARGE SCALE GENOMIC DNA]</scope>
    <source>
        <strain evidence="4 5">G1</strain>
    </source>
</reference>
<feature type="domain" description="Response regulatory" evidence="2">
    <location>
        <begin position="7"/>
        <end position="128"/>
    </location>
</feature>
<feature type="domain" description="EAL" evidence="3">
    <location>
        <begin position="144"/>
        <end position="397"/>
    </location>
</feature>
<dbReference type="SMART" id="SM00052">
    <property type="entry name" value="EAL"/>
    <property type="match status" value="1"/>
</dbReference>
<dbReference type="Gene3D" id="3.20.20.450">
    <property type="entry name" value="EAL domain"/>
    <property type="match status" value="1"/>
</dbReference>
<evidence type="ECO:0000313" key="4">
    <source>
        <dbReference type="EMBL" id="QCU90227.1"/>
    </source>
</evidence>
<dbReference type="SUPFAM" id="SSF52172">
    <property type="entry name" value="CheY-like"/>
    <property type="match status" value="1"/>
</dbReference>
<organism evidence="4 5">
    <name type="scientific">Thiomicrorhabdus sediminis</name>
    <dbReference type="NCBI Taxonomy" id="2580412"/>
    <lineage>
        <taxon>Bacteria</taxon>
        <taxon>Pseudomonadati</taxon>
        <taxon>Pseudomonadota</taxon>
        <taxon>Gammaproteobacteria</taxon>
        <taxon>Thiotrichales</taxon>
        <taxon>Piscirickettsiaceae</taxon>
        <taxon>Thiomicrorhabdus</taxon>
    </lineage>
</organism>
<dbReference type="SMART" id="SM00448">
    <property type="entry name" value="REC"/>
    <property type="match status" value="1"/>
</dbReference>
<dbReference type="PROSITE" id="PS50110">
    <property type="entry name" value="RESPONSE_REGULATORY"/>
    <property type="match status" value="1"/>
</dbReference>
<dbReference type="InterPro" id="IPR001633">
    <property type="entry name" value="EAL_dom"/>
</dbReference>
<evidence type="ECO:0000259" key="2">
    <source>
        <dbReference type="PROSITE" id="PS50110"/>
    </source>
</evidence>
<dbReference type="Proteomes" id="UP000304864">
    <property type="component" value="Chromosome"/>
</dbReference>